<evidence type="ECO:0000313" key="2">
    <source>
        <dbReference type="EMBL" id="MFC6314878.1"/>
    </source>
</evidence>
<dbReference type="Proteomes" id="UP001596310">
    <property type="component" value="Unassembled WGS sequence"/>
</dbReference>
<keyword evidence="1" id="KW-0472">Membrane</keyword>
<organism evidence="2 3">
    <name type="scientific">Lapidilactobacillus achengensis</name>
    <dbReference type="NCBI Taxonomy" id="2486000"/>
    <lineage>
        <taxon>Bacteria</taxon>
        <taxon>Bacillati</taxon>
        <taxon>Bacillota</taxon>
        <taxon>Bacilli</taxon>
        <taxon>Lactobacillales</taxon>
        <taxon>Lactobacillaceae</taxon>
        <taxon>Lapidilactobacillus</taxon>
    </lineage>
</organism>
<proteinExistence type="predicted"/>
<comment type="caution">
    <text evidence="2">The sequence shown here is derived from an EMBL/GenBank/DDBJ whole genome shotgun (WGS) entry which is preliminary data.</text>
</comment>
<keyword evidence="1" id="KW-1133">Transmembrane helix</keyword>
<dbReference type="RefSeq" id="WP_164511184.1">
    <property type="nucleotide sequence ID" value="NZ_JBHSSM010000014.1"/>
</dbReference>
<reference evidence="3" key="1">
    <citation type="journal article" date="2019" name="Int. J. Syst. Evol. Microbiol.">
        <title>The Global Catalogue of Microorganisms (GCM) 10K type strain sequencing project: providing services to taxonomists for standard genome sequencing and annotation.</title>
        <authorList>
            <consortium name="The Broad Institute Genomics Platform"/>
            <consortium name="The Broad Institute Genome Sequencing Center for Infectious Disease"/>
            <person name="Wu L."/>
            <person name="Ma J."/>
        </authorList>
    </citation>
    <scope>NUCLEOTIDE SEQUENCE [LARGE SCALE GENOMIC DNA]</scope>
    <source>
        <strain evidence="3">CCM 8897</strain>
    </source>
</reference>
<keyword evidence="3" id="KW-1185">Reference proteome</keyword>
<dbReference type="EMBL" id="JBHSSM010000014">
    <property type="protein sequence ID" value="MFC6314878.1"/>
    <property type="molecule type" value="Genomic_DNA"/>
</dbReference>
<protein>
    <submittedName>
        <fullName evidence="2">Uncharacterized protein</fullName>
    </submittedName>
</protein>
<name>A0ABW1UP94_9LACO</name>
<sequence>MSFTEVIVGILSTLWALAPFALALCLGVGLFMLLVSTLELLHRYLKQQIK</sequence>
<evidence type="ECO:0000313" key="3">
    <source>
        <dbReference type="Proteomes" id="UP001596310"/>
    </source>
</evidence>
<gene>
    <name evidence="2" type="ORF">ACFQHW_04750</name>
</gene>
<feature type="transmembrane region" description="Helical" evidence="1">
    <location>
        <begin position="20"/>
        <end position="41"/>
    </location>
</feature>
<evidence type="ECO:0000256" key="1">
    <source>
        <dbReference type="SAM" id="Phobius"/>
    </source>
</evidence>
<accession>A0ABW1UP94</accession>
<keyword evidence="1" id="KW-0812">Transmembrane</keyword>